<feature type="binding site" evidence="7">
    <location>
        <position position="71"/>
    </location>
    <ligand>
        <name>Zn(2+)</name>
        <dbReference type="ChEBI" id="CHEBI:29105"/>
        <label>1</label>
    </ligand>
</feature>
<keyword evidence="4 7" id="KW-0479">Metal-binding</keyword>
<feature type="binding site" evidence="7">
    <location>
        <position position="82"/>
    </location>
    <ligand>
        <name>Zn(2+)</name>
        <dbReference type="ChEBI" id="CHEBI:29105"/>
        <label>1</label>
    </ligand>
</feature>
<dbReference type="Proteomes" id="UP000253941">
    <property type="component" value="Unassembled WGS sequence"/>
</dbReference>
<comment type="cofactor">
    <cofactor evidence="1">
        <name>Mn(2+)</name>
        <dbReference type="ChEBI" id="CHEBI:29035"/>
    </cofactor>
</comment>
<evidence type="ECO:0000256" key="5">
    <source>
        <dbReference type="ARBA" id="ARBA00022801"/>
    </source>
</evidence>
<dbReference type="Gene3D" id="3.40.630.10">
    <property type="entry name" value="Zn peptidases"/>
    <property type="match status" value="1"/>
</dbReference>
<feature type="domain" description="Peptidase M20 dimerisation" evidence="9">
    <location>
        <begin position="203"/>
        <end position="299"/>
    </location>
</feature>
<evidence type="ECO:0000256" key="4">
    <source>
        <dbReference type="ARBA" id="ARBA00022723"/>
    </source>
</evidence>
<protein>
    <submittedName>
        <fullName evidence="10">Allantoate amidohydrolase</fullName>
    </submittedName>
</protein>
<comment type="caution">
    <text evidence="10">The sequence shown here is derived from an EMBL/GenBank/DDBJ whole genome shotgun (WGS) entry which is preliminary data.</text>
</comment>
<dbReference type="PANTHER" id="PTHR32494:SF19">
    <property type="entry name" value="ALLANTOATE DEIMINASE-RELATED"/>
    <property type="match status" value="1"/>
</dbReference>
<dbReference type="NCBIfam" id="TIGR01879">
    <property type="entry name" value="hydantase"/>
    <property type="match status" value="1"/>
</dbReference>
<dbReference type="EMBL" id="QPMH01000022">
    <property type="protein sequence ID" value="RDD60671.1"/>
    <property type="molecule type" value="Genomic_DNA"/>
</dbReference>
<feature type="binding site" evidence="7">
    <location>
        <position position="117"/>
    </location>
    <ligand>
        <name>Zn(2+)</name>
        <dbReference type="ChEBI" id="CHEBI:29105"/>
        <label>2</label>
    </ligand>
</feature>
<evidence type="ECO:0000256" key="1">
    <source>
        <dbReference type="ARBA" id="ARBA00001936"/>
    </source>
</evidence>
<dbReference type="NCBIfam" id="NF006775">
    <property type="entry name" value="PRK09290.2-5"/>
    <property type="match status" value="1"/>
</dbReference>
<dbReference type="AlphaFoldDB" id="A0A369T5S5"/>
<dbReference type="InterPro" id="IPR002933">
    <property type="entry name" value="Peptidase_M20"/>
</dbReference>
<feature type="binding site" evidence="7">
    <location>
        <position position="372"/>
    </location>
    <ligand>
        <name>Zn(2+)</name>
        <dbReference type="ChEBI" id="CHEBI:29105"/>
        <label>2</label>
    </ligand>
</feature>
<comment type="similarity">
    <text evidence="2">Belongs to the peptidase M20 family.</text>
</comment>
<feature type="binding site" evidence="8">
    <location>
        <position position="278"/>
    </location>
    <ligand>
        <name>allantoate</name>
        <dbReference type="ChEBI" id="CHEBI:17536"/>
    </ligand>
</feature>
<keyword evidence="5 10" id="KW-0378">Hydrolase</keyword>
<dbReference type="InterPro" id="IPR010158">
    <property type="entry name" value="Amidase_Cbmase"/>
</dbReference>
<dbReference type="Gene3D" id="3.30.70.360">
    <property type="match status" value="1"/>
</dbReference>
<dbReference type="InterPro" id="IPR036264">
    <property type="entry name" value="Bact_exopeptidase_dim_dom"/>
</dbReference>
<keyword evidence="6" id="KW-0464">Manganese</keyword>
<dbReference type="CDD" id="cd03884">
    <property type="entry name" value="M20_bAS"/>
    <property type="match status" value="1"/>
</dbReference>
<dbReference type="InterPro" id="IPR011650">
    <property type="entry name" value="Peptidase_M20_dimer"/>
</dbReference>
<feature type="binding site" evidence="8">
    <location>
        <position position="206"/>
    </location>
    <ligand>
        <name>allantoate</name>
        <dbReference type="ChEBI" id="CHEBI:17536"/>
    </ligand>
</feature>
<keyword evidence="7" id="KW-0862">Zinc</keyword>
<dbReference type="PANTHER" id="PTHR32494">
    <property type="entry name" value="ALLANTOATE DEIMINASE-RELATED"/>
    <property type="match status" value="1"/>
</dbReference>
<dbReference type="GO" id="GO:0016813">
    <property type="term" value="F:hydrolase activity, acting on carbon-nitrogen (but not peptide) bonds, in linear amidines"/>
    <property type="evidence" value="ECO:0007669"/>
    <property type="project" value="InterPro"/>
</dbReference>
<evidence type="ECO:0000256" key="6">
    <source>
        <dbReference type="ARBA" id="ARBA00023211"/>
    </source>
</evidence>
<feature type="binding site" evidence="7">
    <location>
        <position position="82"/>
    </location>
    <ligand>
        <name>Zn(2+)</name>
        <dbReference type="ChEBI" id="CHEBI:29105"/>
        <label>2</label>
    </ligand>
</feature>
<dbReference type="NCBIfam" id="NF006771">
    <property type="entry name" value="PRK09290.1-5"/>
    <property type="match status" value="1"/>
</dbReference>
<evidence type="ECO:0000256" key="8">
    <source>
        <dbReference type="PIRSR" id="PIRSR001235-2"/>
    </source>
</evidence>
<evidence type="ECO:0000256" key="7">
    <source>
        <dbReference type="PIRSR" id="PIRSR001235-1"/>
    </source>
</evidence>
<comment type="subunit">
    <text evidence="3">Homodimer.</text>
</comment>
<feature type="binding site" evidence="8">
    <location>
        <position position="265"/>
    </location>
    <ligand>
        <name>allantoate</name>
        <dbReference type="ChEBI" id="CHEBI:17536"/>
    </ligand>
</feature>
<dbReference type="Pfam" id="PF07687">
    <property type="entry name" value="M20_dimer"/>
    <property type="match status" value="1"/>
</dbReference>
<feature type="binding site" evidence="7">
    <location>
        <position position="181"/>
    </location>
    <ligand>
        <name>Zn(2+)</name>
        <dbReference type="ChEBI" id="CHEBI:29105"/>
        <label>1</label>
    </ligand>
</feature>
<comment type="cofactor">
    <cofactor evidence="7">
        <name>Zn(2+)</name>
        <dbReference type="ChEBI" id="CHEBI:29105"/>
    </cofactor>
    <text evidence="7">Binds 2 Zn(2+) ions per subunit.</text>
</comment>
<proteinExistence type="inferred from homology"/>
<dbReference type="SUPFAM" id="SSF53187">
    <property type="entry name" value="Zn-dependent exopeptidases"/>
    <property type="match status" value="1"/>
</dbReference>
<gene>
    <name evidence="10" type="ORF">DRB17_17060</name>
</gene>
<dbReference type="Pfam" id="PF01546">
    <property type="entry name" value="Peptidase_M20"/>
    <property type="match status" value="1"/>
</dbReference>
<evidence type="ECO:0000259" key="9">
    <source>
        <dbReference type="Pfam" id="PF07687"/>
    </source>
</evidence>
<accession>A0A369T5S5</accession>
<sequence>MQRLDALAAISEDEGALTRRFATPEHRAAIELIGAWMQAAGMATHLDDAGTLVGRYEGESPDAPTLIMGSHQDTVRNGGKYDGMLGIVVPIACVQALHDAGRRLPLAIEVVAFGDEEGTRFQTTLFGSKALAGTFDMGVLARRDDDGVTVEQALRDLGLSPERIPDIARRPEDIRGFLEVHIEQGPVLEAEGLPLGIVTAIAGCSRLTVTVEGEAGHAGTVPMDRRRDALACAAEAITTIERHCRDAGDLVGTVGRLQAQPGAINVIPGRVTFTIDLRAPDDARRTTARDEITAKLNAIGNARGLCVTVEPVYEIGASRCDDGLQTALAEAITQEGGTPRHLFSGAGHDAMAMADLCPTAMLFVRCAGGISHNPRESIMAEDAAMAAKVLLRTLGSLS</sequence>
<reference evidence="10 11" key="1">
    <citation type="submission" date="2018-07" db="EMBL/GenBank/DDBJ databases">
        <title>Venubactetium sediminum gen. nov., sp. nov., isolated from a marine solar saltern.</title>
        <authorList>
            <person name="Wang S."/>
        </authorList>
    </citation>
    <scope>NUCLEOTIDE SEQUENCE [LARGE SCALE GENOMIC DNA]</scope>
    <source>
        <strain evidence="10 11">WD2A32</strain>
    </source>
</reference>
<dbReference type="GO" id="GO:0046872">
    <property type="term" value="F:metal ion binding"/>
    <property type="evidence" value="ECO:0007669"/>
    <property type="project" value="UniProtKB-KW"/>
</dbReference>
<evidence type="ECO:0000313" key="10">
    <source>
        <dbReference type="EMBL" id="RDD60671.1"/>
    </source>
</evidence>
<dbReference type="PIRSF" id="PIRSF001235">
    <property type="entry name" value="Amidase_carbamoylase"/>
    <property type="match status" value="1"/>
</dbReference>
<dbReference type="SUPFAM" id="SSF55031">
    <property type="entry name" value="Bacterial exopeptidase dimerisation domain"/>
    <property type="match status" value="1"/>
</dbReference>
<evidence type="ECO:0000313" key="11">
    <source>
        <dbReference type="Proteomes" id="UP000253941"/>
    </source>
</evidence>
<keyword evidence="11" id="KW-1185">Reference proteome</keyword>
<evidence type="ECO:0000256" key="3">
    <source>
        <dbReference type="ARBA" id="ARBA00011738"/>
    </source>
</evidence>
<evidence type="ECO:0000256" key="2">
    <source>
        <dbReference type="ARBA" id="ARBA00006153"/>
    </source>
</evidence>
<name>A0A369T5S5_9PROT</name>
<organism evidence="10 11">
    <name type="scientific">Ferruginivarius sediminum</name>
    <dbReference type="NCBI Taxonomy" id="2661937"/>
    <lineage>
        <taxon>Bacteria</taxon>
        <taxon>Pseudomonadati</taxon>
        <taxon>Pseudomonadota</taxon>
        <taxon>Alphaproteobacteria</taxon>
        <taxon>Rhodospirillales</taxon>
        <taxon>Rhodospirillaceae</taxon>
        <taxon>Ferruginivarius</taxon>
    </lineage>
</organism>